<feature type="transmembrane region" description="Helical" evidence="1">
    <location>
        <begin position="99"/>
        <end position="122"/>
    </location>
</feature>
<keyword evidence="1" id="KW-1133">Transmembrane helix</keyword>
<dbReference type="AlphaFoldDB" id="A0AAD7FNX4"/>
<keyword evidence="1" id="KW-0812">Transmembrane</keyword>
<proteinExistence type="predicted"/>
<sequence length="265" mass="28809">MASDLYTMLYLQKSTALSVTMPFAAITTCTVVFSPQCICAYRGMSYRRAHYVTVRSAKRNKTLAVLLGASGISALVMGCSIGITSALYKDLAVPILPLFVLWMSFQLLTDIMNTGFLVAALRHSQIPSSSAMRRNTYTIVRGLICRTVWTGALTSMFTLVYLIVFLVVRDANFGTFFLLPMSGVYCSALLCTLNAQESFQTHNAHCVRGSGLPPSAVPGISVVAFRPSEYSMTASIDEEGPGRLGVDIPRGSLDITDARNRESIV</sequence>
<feature type="transmembrane region" description="Helical" evidence="1">
    <location>
        <begin position="173"/>
        <end position="193"/>
    </location>
</feature>
<keyword evidence="1" id="KW-0472">Membrane</keyword>
<dbReference type="EMBL" id="JARKIF010000007">
    <property type="protein sequence ID" value="KAJ7635014.1"/>
    <property type="molecule type" value="Genomic_DNA"/>
</dbReference>
<comment type="caution">
    <text evidence="3">The sequence shown here is derived from an EMBL/GenBank/DDBJ whole genome shotgun (WGS) entry which is preliminary data.</text>
</comment>
<dbReference type="PANTHER" id="PTHR40465:SF1">
    <property type="entry name" value="DUF6534 DOMAIN-CONTAINING PROTEIN"/>
    <property type="match status" value="1"/>
</dbReference>
<evidence type="ECO:0000313" key="3">
    <source>
        <dbReference type="EMBL" id="KAJ7635014.1"/>
    </source>
</evidence>
<dbReference type="Pfam" id="PF20152">
    <property type="entry name" value="DUF6534"/>
    <property type="match status" value="1"/>
</dbReference>
<dbReference type="InterPro" id="IPR045339">
    <property type="entry name" value="DUF6534"/>
</dbReference>
<keyword evidence="4" id="KW-1185">Reference proteome</keyword>
<feature type="transmembrane region" description="Helical" evidence="1">
    <location>
        <begin position="20"/>
        <end position="41"/>
    </location>
</feature>
<name>A0AAD7FNX4_9AGAR</name>
<dbReference type="Proteomes" id="UP001221142">
    <property type="component" value="Unassembled WGS sequence"/>
</dbReference>
<gene>
    <name evidence="3" type="ORF">FB45DRAFT_479187</name>
</gene>
<feature type="domain" description="DUF6534" evidence="2">
    <location>
        <begin position="107"/>
        <end position="197"/>
    </location>
</feature>
<feature type="transmembrane region" description="Helical" evidence="1">
    <location>
        <begin position="143"/>
        <end position="167"/>
    </location>
</feature>
<protein>
    <recommendedName>
        <fullName evidence="2">DUF6534 domain-containing protein</fullName>
    </recommendedName>
</protein>
<organism evidence="3 4">
    <name type="scientific">Roridomyces roridus</name>
    <dbReference type="NCBI Taxonomy" id="1738132"/>
    <lineage>
        <taxon>Eukaryota</taxon>
        <taxon>Fungi</taxon>
        <taxon>Dikarya</taxon>
        <taxon>Basidiomycota</taxon>
        <taxon>Agaricomycotina</taxon>
        <taxon>Agaricomycetes</taxon>
        <taxon>Agaricomycetidae</taxon>
        <taxon>Agaricales</taxon>
        <taxon>Marasmiineae</taxon>
        <taxon>Mycenaceae</taxon>
        <taxon>Roridomyces</taxon>
    </lineage>
</organism>
<feature type="transmembrane region" description="Helical" evidence="1">
    <location>
        <begin position="62"/>
        <end position="87"/>
    </location>
</feature>
<accession>A0AAD7FNX4</accession>
<dbReference type="PANTHER" id="PTHR40465">
    <property type="entry name" value="CHROMOSOME 1, WHOLE GENOME SHOTGUN SEQUENCE"/>
    <property type="match status" value="1"/>
</dbReference>
<evidence type="ECO:0000259" key="2">
    <source>
        <dbReference type="Pfam" id="PF20152"/>
    </source>
</evidence>
<evidence type="ECO:0000256" key="1">
    <source>
        <dbReference type="SAM" id="Phobius"/>
    </source>
</evidence>
<evidence type="ECO:0000313" key="4">
    <source>
        <dbReference type="Proteomes" id="UP001221142"/>
    </source>
</evidence>
<reference evidence="3" key="1">
    <citation type="submission" date="2023-03" db="EMBL/GenBank/DDBJ databases">
        <title>Massive genome expansion in bonnet fungi (Mycena s.s.) driven by repeated elements and novel gene families across ecological guilds.</title>
        <authorList>
            <consortium name="Lawrence Berkeley National Laboratory"/>
            <person name="Harder C.B."/>
            <person name="Miyauchi S."/>
            <person name="Viragh M."/>
            <person name="Kuo A."/>
            <person name="Thoen E."/>
            <person name="Andreopoulos B."/>
            <person name="Lu D."/>
            <person name="Skrede I."/>
            <person name="Drula E."/>
            <person name="Henrissat B."/>
            <person name="Morin E."/>
            <person name="Kohler A."/>
            <person name="Barry K."/>
            <person name="LaButti K."/>
            <person name="Morin E."/>
            <person name="Salamov A."/>
            <person name="Lipzen A."/>
            <person name="Mereny Z."/>
            <person name="Hegedus B."/>
            <person name="Baldrian P."/>
            <person name="Stursova M."/>
            <person name="Weitz H."/>
            <person name="Taylor A."/>
            <person name="Grigoriev I.V."/>
            <person name="Nagy L.G."/>
            <person name="Martin F."/>
            <person name="Kauserud H."/>
        </authorList>
    </citation>
    <scope>NUCLEOTIDE SEQUENCE</scope>
    <source>
        <strain evidence="3">9284</strain>
    </source>
</reference>